<feature type="chain" id="PRO_5040196404" description="Secreted protein" evidence="1">
    <location>
        <begin position="19"/>
        <end position="518"/>
    </location>
</feature>
<organism evidence="2 3">
    <name type="scientific">Chironomus riparius</name>
    <dbReference type="NCBI Taxonomy" id="315576"/>
    <lineage>
        <taxon>Eukaryota</taxon>
        <taxon>Metazoa</taxon>
        <taxon>Ecdysozoa</taxon>
        <taxon>Arthropoda</taxon>
        <taxon>Hexapoda</taxon>
        <taxon>Insecta</taxon>
        <taxon>Pterygota</taxon>
        <taxon>Neoptera</taxon>
        <taxon>Endopterygota</taxon>
        <taxon>Diptera</taxon>
        <taxon>Nematocera</taxon>
        <taxon>Chironomoidea</taxon>
        <taxon>Chironomidae</taxon>
        <taxon>Chironominae</taxon>
        <taxon>Chironomus</taxon>
    </lineage>
</organism>
<evidence type="ECO:0008006" key="4">
    <source>
        <dbReference type="Google" id="ProtNLM"/>
    </source>
</evidence>
<reference evidence="2" key="1">
    <citation type="submission" date="2022-01" db="EMBL/GenBank/DDBJ databases">
        <authorList>
            <person name="King R."/>
        </authorList>
    </citation>
    <scope>NUCLEOTIDE SEQUENCE</scope>
</reference>
<feature type="signal peptide" evidence="1">
    <location>
        <begin position="1"/>
        <end position="18"/>
    </location>
</feature>
<evidence type="ECO:0000256" key="1">
    <source>
        <dbReference type="SAM" id="SignalP"/>
    </source>
</evidence>
<gene>
    <name evidence="2" type="ORF">CHIRRI_LOCUS367</name>
</gene>
<sequence length="518" mass="55946">MKLITFFIILGVAGHALAGGLSQCGPLLQTFTPLMQAIEYIVDFVLDKTETTVQEHPFVGNSYIAGFNAFLSIANLTFATGISQLSGVNVDYIMGIFNGTVSSPFISPLDCIETELLSYITYAQNIVQNNVNPLVSQVQQSSVDENTPCAIVMQNYSTYYQLASTRTNDFVSVGTSSSGVFASIGLSNVYAMYTELLSNIFLNMQSVSIAEFLNMDPVLIANYIANQSISVPPPLSCIQGLIDSQINTVNSAANNVQNNIISSSIPPNCNPLYGQFQAFEGVWYHYLNQLRDYAINNSIAHPILTPFFIADLICEVDVMLIFAANATSILTEVDSDIIYNILTGVTVAPFAYPLSCIETDLVYLAGQISILVNNIIPGLQNFAITSTSDISTCNKTHQSLSPYVGTMVTLLNHKATLVANGTIYFMATNFGDLFLESFASVLSCLPNLVGKYVGAALNSNGAPISAFISGIRMTMPNPFNCVNILINIINSLMNQAVVNFITGTNVDLATPNIPRFTG</sequence>
<accession>A0A9N9RIR3</accession>
<name>A0A9N9RIR3_9DIPT</name>
<evidence type="ECO:0000313" key="3">
    <source>
        <dbReference type="Proteomes" id="UP001153620"/>
    </source>
</evidence>
<protein>
    <recommendedName>
        <fullName evidence="4">Secreted protein</fullName>
    </recommendedName>
</protein>
<dbReference type="AlphaFoldDB" id="A0A9N9RIR3"/>
<keyword evidence="3" id="KW-1185">Reference proteome</keyword>
<evidence type="ECO:0000313" key="2">
    <source>
        <dbReference type="EMBL" id="CAG9797368.1"/>
    </source>
</evidence>
<dbReference type="EMBL" id="OU895877">
    <property type="protein sequence ID" value="CAG9797368.1"/>
    <property type="molecule type" value="Genomic_DNA"/>
</dbReference>
<dbReference type="Proteomes" id="UP001153620">
    <property type="component" value="Chromosome 1"/>
</dbReference>
<reference evidence="2" key="2">
    <citation type="submission" date="2022-10" db="EMBL/GenBank/DDBJ databases">
        <authorList>
            <consortium name="ENA_rothamsted_submissions"/>
            <consortium name="culmorum"/>
            <person name="King R."/>
        </authorList>
    </citation>
    <scope>NUCLEOTIDE SEQUENCE</scope>
</reference>
<proteinExistence type="predicted"/>
<keyword evidence="1" id="KW-0732">Signal</keyword>